<dbReference type="InParanoid" id="F4WIV5"/>
<protein>
    <submittedName>
        <fullName evidence="2">Uncharacterized protein</fullName>
    </submittedName>
</protein>
<feature type="compositionally biased region" description="Polar residues" evidence="1">
    <location>
        <begin position="13"/>
        <end position="22"/>
    </location>
</feature>
<dbReference type="AlphaFoldDB" id="F4WIV5"/>
<sequence>MLKRSQEGHTTRIHASQESSGNRRSTVTRRAFRRQLNVSFADIFVDTLKFGSYCRARRKEDGSRSLGRSSDIVHYGAANGREIEVEESRKSHVSLGFPGEGAAPVKVRSEWVQRACGKGWPAPGDESSANAGCTVQYGRVGEFGIDGSAAFTCIFHLSSRGVALLGSTYSPPSNPPTRSSNDVTSSNKLPLVASYRRDRKPTVAATATTAVVFYYFTYLPYDDDGGGRCMCSVSVLFFCDILTTLHARTRPGGRSPRSYLRYVVPIIFLLFRHRYLHCCEDSGGILFLLFVLGKLAASPSFVALSRKNVSRVSLQTRGGVAQSPRRRVVDAAIKGRAAFVFVLGHAVFHVEDRDMKARTSVFRRGNADSSSLLILFEFGLKERG</sequence>
<dbReference type="Proteomes" id="UP000007755">
    <property type="component" value="Unassembled WGS sequence"/>
</dbReference>
<feature type="region of interest" description="Disordered" evidence="1">
    <location>
        <begin position="1"/>
        <end position="28"/>
    </location>
</feature>
<proteinExistence type="predicted"/>
<dbReference type="EMBL" id="GL888177">
    <property type="protein sequence ID" value="EGI65901.1"/>
    <property type="molecule type" value="Genomic_DNA"/>
</dbReference>
<keyword evidence="3" id="KW-1185">Reference proteome</keyword>
<reference evidence="2" key="1">
    <citation type="submission" date="2011-02" db="EMBL/GenBank/DDBJ databases">
        <title>The genome of the leaf-cutting ant Acromyrmex echinatior suggests key adaptations to social evolution and fungus farming.</title>
        <authorList>
            <person name="Nygaard S."/>
            <person name="Zhang G."/>
        </authorList>
    </citation>
    <scope>NUCLEOTIDE SEQUENCE</scope>
</reference>
<feature type="compositionally biased region" description="Basic and acidic residues" evidence="1">
    <location>
        <begin position="1"/>
        <end position="10"/>
    </location>
</feature>
<evidence type="ECO:0000313" key="3">
    <source>
        <dbReference type="Proteomes" id="UP000007755"/>
    </source>
</evidence>
<evidence type="ECO:0000313" key="2">
    <source>
        <dbReference type="EMBL" id="EGI65901.1"/>
    </source>
</evidence>
<accession>F4WIV5</accession>
<gene>
    <name evidence="2" type="ORF">G5I_05631</name>
</gene>
<name>F4WIV5_ACREC</name>
<organism evidence="3">
    <name type="scientific">Acromyrmex echinatior</name>
    <name type="common">Panamanian leafcutter ant</name>
    <name type="synonym">Acromyrmex octospinosus echinatior</name>
    <dbReference type="NCBI Taxonomy" id="103372"/>
    <lineage>
        <taxon>Eukaryota</taxon>
        <taxon>Metazoa</taxon>
        <taxon>Ecdysozoa</taxon>
        <taxon>Arthropoda</taxon>
        <taxon>Hexapoda</taxon>
        <taxon>Insecta</taxon>
        <taxon>Pterygota</taxon>
        <taxon>Neoptera</taxon>
        <taxon>Endopterygota</taxon>
        <taxon>Hymenoptera</taxon>
        <taxon>Apocrita</taxon>
        <taxon>Aculeata</taxon>
        <taxon>Formicoidea</taxon>
        <taxon>Formicidae</taxon>
        <taxon>Myrmicinae</taxon>
        <taxon>Acromyrmex</taxon>
    </lineage>
</organism>
<evidence type="ECO:0000256" key="1">
    <source>
        <dbReference type="SAM" id="MobiDB-lite"/>
    </source>
</evidence>